<sequence length="63" mass="7313">MFASRMRFRRNLGHDFLVKRLDLTSRSHVVGGVILHCRWGEGAWFCRGITAPEKYDFDAAAWT</sequence>
<dbReference type="Proteomes" id="UP001187192">
    <property type="component" value="Unassembled WGS sequence"/>
</dbReference>
<dbReference type="EMBL" id="BTGU01001341">
    <property type="protein sequence ID" value="GMN21813.1"/>
    <property type="molecule type" value="Genomic_DNA"/>
</dbReference>
<evidence type="ECO:0000313" key="1">
    <source>
        <dbReference type="EMBL" id="GMN21813.1"/>
    </source>
</evidence>
<keyword evidence="2" id="KW-1185">Reference proteome</keyword>
<accession>A0AA87YSE4</accession>
<protein>
    <submittedName>
        <fullName evidence="1">Uncharacterized protein</fullName>
    </submittedName>
</protein>
<dbReference type="Gramene" id="FCD_00032563-RA">
    <property type="protein sequence ID" value="FCD_00032563-RA:cds"/>
    <property type="gene ID" value="FCD_00032563"/>
</dbReference>
<name>A0AA87YSE4_FICCA</name>
<proteinExistence type="predicted"/>
<gene>
    <name evidence="1" type="ORF">TIFTF001_040118</name>
</gene>
<evidence type="ECO:0000313" key="2">
    <source>
        <dbReference type="Proteomes" id="UP001187192"/>
    </source>
</evidence>
<dbReference type="AlphaFoldDB" id="A0AA87YSE4"/>
<organism evidence="1 2">
    <name type="scientific">Ficus carica</name>
    <name type="common">Common fig</name>
    <dbReference type="NCBI Taxonomy" id="3494"/>
    <lineage>
        <taxon>Eukaryota</taxon>
        <taxon>Viridiplantae</taxon>
        <taxon>Streptophyta</taxon>
        <taxon>Embryophyta</taxon>
        <taxon>Tracheophyta</taxon>
        <taxon>Spermatophyta</taxon>
        <taxon>Magnoliopsida</taxon>
        <taxon>eudicotyledons</taxon>
        <taxon>Gunneridae</taxon>
        <taxon>Pentapetalae</taxon>
        <taxon>rosids</taxon>
        <taxon>fabids</taxon>
        <taxon>Rosales</taxon>
        <taxon>Moraceae</taxon>
        <taxon>Ficeae</taxon>
        <taxon>Ficus</taxon>
    </lineage>
</organism>
<comment type="caution">
    <text evidence="1">The sequence shown here is derived from an EMBL/GenBank/DDBJ whole genome shotgun (WGS) entry which is preliminary data.</text>
</comment>
<reference evidence="1" key="1">
    <citation type="submission" date="2023-07" db="EMBL/GenBank/DDBJ databases">
        <title>draft genome sequence of fig (Ficus carica).</title>
        <authorList>
            <person name="Takahashi T."/>
            <person name="Nishimura K."/>
        </authorList>
    </citation>
    <scope>NUCLEOTIDE SEQUENCE</scope>
</reference>